<dbReference type="KEGG" id="chyd:H4K34_09505"/>
<keyword evidence="1" id="KW-0732">Signal</keyword>
<name>A0A7H0VA74_9FLAO</name>
<evidence type="ECO:0000259" key="2">
    <source>
        <dbReference type="Pfam" id="PF18962"/>
    </source>
</evidence>
<organism evidence="3 4">
    <name type="scientific">Croceimicrobium hydrocarbonivorans</name>
    <dbReference type="NCBI Taxonomy" id="2761580"/>
    <lineage>
        <taxon>Bacteria</taxon>
        <taxon>Pseudomonadati</taxon>
        <taxon>Bacteroidota</taxon>
        <taxon>Flavobacteriia</taxon>
        <taxon>Flavobacteriales</taxon>
        <taxon>Owenweeksiaceae</taxon>
        <taxon>Croceimicrobium</taxon>
    </lineage>
</organism>
<dbReference type="InterPro" id="IPR052025">
    <property type="entry name" value="Xyloglucanase_GH74"/>
</dbReference>
<dbReference type="PANTHER" id="PTHR43739:SF5">
    <property type="entry name" value="EXO-ALPHA-SIALIDASE"/>
    <property type="match status" value="1"/>
</dbReference>
<evidence type="ECO:0000313" key="4">
    <source>
        <dbReference type="Proteomes" id="UP000516305"/>
    </source>
</evidence>
<protein>
    <submittedName>
        <fullName evidence="3">T9SS type A sorting domain-containing protein</fullName>
    </submittedName>
</protein>
<dbReference type="InterPro" id="IPR015943">
    <property type="entry name" value="WD40/YVTN_repeat-like_dom_sf"/>
</dbReference>
<sequence>MRKILITSSLLIAGLFSSYLLWFQNPEEQIDIHQEYANFLAQHPLNQDQGISLTDWEKLPKADRPDLAEQQNFIMTMDPALGYPTPERLVAAKSKLEQARLSFLQKSALDSSNLPDLVWEERGPYDVGGRTRALMYDPNDSTHKKVWAGAVSGGLWYNTDISNSNNPWVPVDDFWQSLGVSCISYDPTNPQIFYVGTGEGLGEVSSTRGQGVWKTSDGGQSWSQLPNSIDFDVVRDIAVRNENGNGVLYVGVRDVSYNGFEPTVGSHEGLYRSTDGGQTFNQVMDTVPGTQYHYAVADIEIGPDNRIWIGTTNSISTNGSRGGGAILYSDDGLNFFRVRNTNGNRVEVAVAPSNAAFIYALIENNGIISQMIRSTDSGNSWQAMSRPDDDDPGIPSHDFTRGQAWYDLIAQVDPNDEATLLVGGINIFRSTDTGTTWNQLSQWYSGTGYPYLHADQHQIVFKPGSSNEVLFGNDGGVARSTNIQSASPSFSIQNAAYNVTQFYAGDISPYASSNQMIAGAQDNGTQRFSQSGFGVTNRATGGDGAYCFIDQISPNFWMSSYVYNNYYRSFNSGNSFGQTFINNNDGRFINPADYDPNLNILYTCKNSYQFYRYSNVTSQVTEEVVRLTGLRDRISHIRVSPYVDDTTTIWVASGAGIIFRVDSADVDDHEIFTEITGSNFPAGYISCIEVGESEKELITTFSNYGIPSVFYTEDGGQSWMNKEGDLPDMPVRWCLINPRDKQNVILATELGIWETRNFLDSMPNWSPANNGLANVRVDMLKLRKSDYTIMASTHGRGVYTAQFKGGLSIAENAFTNEVKAWSIYPNPSNAQFQIDFEAEGIWELELFNLQGQRVLQDRWSEKSPDRVYNIAHLAKGEYILNLRQGAKRHQQKLIIL</sequence>
<evidence type="ECO:0000313" key="3">
    <source>
        <dbReference type="EMBL" id="QNR22622.1"/>
    </source>
</evidence>
<keyword evidence="4" id="KW-1185">Reference proteome</keyword>
<reference evidence="3 4" key="1">
    <citation type="submission" date="2020-08" db="EMBL/GenBank/DDBJ databases">
        <title>Croceimicrobium hydrocarbonivorans gen. nov., sp. nov., a novel marine bacterium isolated from a bacterial consortium that degrades polyethylene terephthalate.</title>
        <authorList>
            <person name="Liu R."/>
        </authorList>
    </citation>
    <scope>NUCLEOTIDE SEQUENCE [LARGE SCALE GENOMIC DNA]</scope>
    <source>
        <strain evidence="3 4">A20-9</strain>
    </source>
</reference>
<dbReference type="Pfam" id="PF18962">
    <property type="entry name" value="Por_Secre_tail"/>
    <property type="match status" value="1"/>
</dbReference>
<dbReference type="InterPro" id="IPR026444">
    <property type="entry name" value="Secre_tail"/>
</dbReference>
<dbReference type="NCBIfam" id="TIGR04183">
    <property type="entry name" value="Por_Secre_tail"/>
    <property type="match status" value="1"/>
</dbReference>
<dbReference type="CDD" id="cd15482">
    <property type="entry name" value="Sialidase_non-viral"/>
    <property type="match status" value="1"/>
</dbReference>
<gene>
    <name evidence="3" type="ORF">H4K34_09505</name>
</gene>
<dbReference type="Gene3D" id="2.130.10.10">
    <property type="entry name" value="YVTN repeat-like/Quinoprotein amine dehydrogenase"/>
    <property type="match status" value="2"/>
</dbReference>
<accession>A0A7H0VA74</accession>
<dbReference type="SUPFAM" id="SSF110296">
    <property type="entry name" value="Oligoxyloglucan reducing end-specific cellobiohydrolase"/>
    <property type="match status" value="2"/>
</dbReference>
<evidence type="ECO:0000256" key="1">
    <source>
        <dbReference type="ARBA" id="ARBA00022729"/>
    </source>
</evidence>
<dbReference type="RefSeq" id="WP_210757188.1">
    <property type="nucleotide sequence ID" value="NZ_CP060139.1"/>
</dbReference>
<dbReference type="AlphaFoldDB" id="A0A7H0VA74"/>
<dbReference type="GO" id="GO:0010411">
    <property type="term" value="P:xyloglucan metabolic process"/>
    <property type="evidence" value="ECO:0007669"/>
    <property type="project" value="TreeGrafter"/>
</dbReference>
<dbReference type="EMBL" id="CP060139">
    <property type="protein sequence ID" value="QNR22622.1"/>
    <property type="molecule type" value="Genomic_DNA"/>
</dbReference>
<dbReference type="PANTHER" id="PTHR43739">
    <property type="entry name" value="XYLOGLUCANASE (EUROFUNG)"/>
    <property type="match status" value="1"/>
</dbReference>
<dbReference type="Proteomes" id="UP000516305">
    <property type="component" value="Chromosome"/>
</dbReference>
<feature type="domain" description="Secretion system C-terminal sorting" evidence="2">
    <location>
        <begin position="823"/>
        <end position="895"/>
    </location>
</feature>
<proteinExistence type="predicted"/>